<name>A0A916TBF1_9HYPH</name>
<dbReference type="AlphaFoldDB" id="A0A916TBF1"/>
<keyword evidence="1" id="KW-0472">Membrane</keyword>
<accession>A0A916TBF1</accession>
<dbReference type="Proteomes" id="UP000605148">
    <property type="component" value="Unassembled WGS sequence"/>
</dbReference>
<evidence type="ECO:0000313" key="2">
    <source>
        <dbReference type="EMBL" id="GGB36150.1"/>
    </source>
</evidence>
<feature type="transmembrane region" description="Helical" evidence="1">
    <location>
        <begin position="127"/>
        <end position="150"/>
    </location>
</feature>
<dbReference type="OrthoDB" id="7257484at2"/>
<keyword evidence="1" id="KW-1133">Transmembrane helix</keyword>
<evidence type="ECO:0000256" key="1">
    <source>
        <dbReference type="SAM" id="Phobius"/>
    </source>
</evidence>
<reference evidence="2" key="2">
    <citation type="submission" date="2020-09" db="EMBL/GenBank/DDBJ databases">
        <authorList>
            <person name="Sun Q."/>
            <person name="Zhou Y."/>
        </authorList>
    </citation>
    <scope>NUCLEOTIDE SEQUENCE</scope>
    <source>
        <strain evidence="2">CGMCC 1.12426</strain>
    </source>
</reference>
<dbReference type="RefSeq" id="WP_150494170.1">
    <property type="nucleotide sequence ID" value="NZ_BMFA01000001.1"/>
</dbReference>
<protein>
    <submittedName>
        <fullName evidence="2">Uncharacterized protein</fullName>
    </submittedName>
</protein>
<feature type="transmembrane region" description="Helical" evidence="1">
    <location>
        <begin position="162"/>
        <end position="183"/>
    </location>
</feature>
<comment type="caution">
    <text evidence="2">The sequence shown here is derived from an EMBL/GenBank/DDBJ whole genome shotgun (WGS) entry which is preliminary data.</text>
</comment>
<keyword evidence="1" id="KW-0812">Transmembrane</keyword>
<organism evidence="2 3">
    <name type="scientific">Roseibium aquae</name>
    <dbReference type="NCBI Taxonomy" id="1323746"/>
    <lineage>
        <taxon>Bacteria</taxon>
        <taxon>Pseudomonadati</taxon>
        <taxon>Pseudomonadota</taxon>
        <taxon>Alphaproteobacteria</taxon>
        <taxon>Hyphomicrobiales</taxon>
        <taxon>Stappiaceae</taxon>
        <taxon>Roseibium</taxon>
    </lineage>
</organism>
<reference evidence="2" key="1">
    <citation type="journal article" date="2014" name="Int. J. Syst. Evol. Microbiol.">
        <title>Complete genome sequence of Corynebacterium casei LMG S-19264T (=DSM 44701T), isolated from a smear-ripened cheese.</title>
        <authorList>
            <consortium name="US DOE Joint Genome Institute (JGI-PGF)"/>
            <person name="Walter F."/>
            <person name="Albersmeier A."/>
            <person name="Kalinowski J."/>
            <person name="Ruckert C."/>
        </authorList>
    </citation>
    <scope>NUCLEOTIDE SEQUENCE</scope>
    <source>
        <strain evidence="2">CGMCC 1.12426</strain>
    </source>
</reference>
<proteinExistence type="predicted"/>
<evidence type="ECO:0000313" key="3">
    <source>
        <dbReference type="Proteomes" id="UP000605148"/>
    </source>
</evidence>
<dbReference type="EMBL" id="BMFA01000001">
    <property type="protein sequence ID" value="GGB36150.1"/>
    <property type="molecule type" value="Genomic_DNA"/>
</dbReference>
<gene>
    <name evidence="2" type="ORF">GCM10011316_05380</name>
</gene>
<sequence>MKRLVFYCPGYDLRPLRSSLPLIEREFEAFLEIRKLAGRLEAPVDGLDPGRSTATWEGRVSWPGAKVHTRFVQLGWRDVIKPDFERSWPRMAADAISSFWHYAKAGGYRAAVKSNWAHGLFCLYPEIGFALCLALGIVPPLLLAAFLFDLDGDAGPQVSSQLLALAVIIGVSTLWIAGLHRFFSWLEPRIYLRYLINSWHFMARLARNEHAQMLDRIEEFAELIVAMEEEAGQDEELVFVSHSCGTFVAIYVLAGVLRRRPEIGQRPGGFAFVTLGPAFECLGGFGSKGSFSEAMSKVALSDVDWTDVYAPHDLVCGGRTAPVARYATAITEADMRREPRRFSVRVPDRMTKELFRHLRYRFFELHFCYFLSSIRPGLFDFYRLTLGPKRASAQLEAWSRGED</sequence>
<keyword evidence="3" id="KW-1185">Reference proteome</keyword>